<evidence type="ECO:0000313" key="2">
    <source>
        <dbReference type="EMBL" id="GJS59199.1"/>
    </source>
</evidence>
<feature type="compositionally biased region" description="Basic and acidic residues" evidence="1">
    <location>
        <begin position="33"/>
        <end position="46"/>
    </location>
</feature>
<dbReference type="EMBL" id="BQNB010009133">
    <property type="protein sequence ID" value="GJS59199.1"/>
    <property type="molecule type" value="Genomic_DNA"/>
</dbReference>
<gene>
    <name evidence="2" type="ORF">Tco_0653983</name>
</gene>
<evidence type="ECO:0000256" key="1">
    <source>
        <dbReference type="SAM" id="MobiDB-lite"/>
    </source>
</evidence>
<keyword evidence="3" id="KW-1185">Reference proteome</keyword>
<organism evidence="2 3">
    <name type="scientific">Tanacetum coccineum</name>
    <dbReference type="NCBI Taxonomy" id="301880"/>
    <lineage>
        <taxon>Eukaryota</taxon>
        <taxon>Viridiplantae</taxon>
        <taxon>Streptophyta</taxon>
        <taxon>Embryophyta</taxon>
        <taxon>Tracheophyta</taxon>
        <taxon>Spermatophyta</taxon>
        <taxon>Magnoliopsida</taxon>
        <taxon>eudicotyledons</taxon>
        <taxon>Gunneridae</taxon>
        <taxon>Pentapetalae</taxon>
        <taxon>asterids</taxon>
        <taxon>campanulids</taxon>
        <taxon>Asterales</taxon>
        <taxon>Asteraceae</taxon>
        <taxon>Asteroideae</taxon>
        <taxon>Anthemideae</taxon>
        <taxon>Anthemidinae</taxon>
        <taxon>Tanacetum</taxon>
    </lineage>
</organism>
<accession>A0ABQ4X229</accession>
<reference evidence="2" key="2">
    <citation type="submission" date="2022-01" db="EMBL/GenBank/DDBJ databases">
        <authorList>
            <person name="Yamashiro T."/>
            <person name="Shiraishi A."/>
            <person name="Satake H."/>
            <person name="Nakayama K."/>
        </authorList>
    </citation>
    <scope>NUCLEOTIDE SEQUENCE</scope>
</reference>
<dbReference type="Proteomes" id="UP001151760">
    <property type="component" value="Unassembled WGS sequence"/>
</dbReference>
<name>A0ABQ4X229_9ASTR</name>
<reference evidence="2" key="1">
    <citation type="journal article" date="2022" name="Int. J. Mol. Sci.">
        <title>Draft Genome of Tanacetum Coccineum: Genomic Comparison of Closely Related Tanacetum-Family Plants.</title>
        <authorList>
            <person name="Yamashiro T."/>
            <person name="Shiraishi A."/>
            <person name="Nakayama K."/>
            <person name="Satake H."/>
        </authorList>
    </citation>
    <scope>NUCLEOTIDE SEQUENCE</scope>
</reference>
<feature type="region of interest" description="Disordered" evidence="1">
    <location>
        <begin position="1"/>
        <end position="62"/>
    </location>
</feature>
<protein>
    <submittedName>
        <fullName evidence="2">Uncharacterized protein</fullName>
    </submittedName>
</protein>
<proteinExistence type="predicted"/>
<comment type="caution">
    <text evidence="2">The sequence shown here is derived from an EMBL/GenBank/DDBJ whole genome shotgun (WGS) entry which is preliminary data.</text>
</comment>
<evidence type="ECO:0000313" key="3">
    <source>
        <dbReference type="Proteomes" id="UP001151760"/>
    </source>
</evidence>
<sequence length="158" mass="17568">MASRAGGGAMAHKKNTKGEGRADDGAQSGGMLRKPEVGQCEGHESGIRGWKQGVKSWRGAGAGEMKRGKMVRKWKRYGVKGEIIEANLVNYHNENENEIDDLGYQSKEYIEDAHEDDENNHLNGYVKRGITRLCKFRKEYGKPGGVKLSVTFDALNRI</sequence>